<dbReference type="Ensembl" id="ENSSFOT00015041913.1">
    <property type="protein sequence ID" value="ENSSFOP00015061176.1"/>
    <property type="gene ID" value="ENSSFOG00015015369.2"/>
</dbReference>
<reference evidence="3 4" key="1">
    <citation type="submission" date="2019-04" db="EMBL/GenBank/DDBJ databases">
        <authorList>
            <consortium name="Wellcome Sanger Institute Data Sharing"/>
        </authorList>
    </citation>
    <scope>NUCLEOTIDE SEQUENCE [LARGE SCALE GENOMIC DNA]</scope>
</reference>
<feature type="signal peptide" evidence="1">
    <location>
        <begin position="1"/>
        <end position="22"/>
    </location>
</feature>
<dbReference type="PANTHER" id="PTHR46160">
    <property type="entry name" value="ALPHA-TECTORIN-RELATED"/>
    <property type="match status" value="1"/>
</dbReference>
<keyword evidence="4" id="KW-1185">Reference proteome</keyword>
<evidence type="ECO:0000313" key="4">
    <source>
        <dbReference type="Proteomes" id="UP000694397"/>
    </source>
</evidence>
<feature type="domain" description="NIDO" evidence="2">
    <location>
        <begin position="549"/>
        <end position="686"/>
    </location>
</feature>
<proteinExistence type="predicted"/>
<dbReference type="GO" id="GO:0007160">
    <property type="term" value="P:cell-matrix adhesion"/>
    <property type="evidence" value="ECO:0007669"/>
    <property type="project" value="InterPro"/>
</dbReference>
<dbReference type="Pfam" id="PF06119">
    <property type="entry name" value="NIDO"/>
    <property type="match status" value="4"/>
</dbReference>
<dbReference type="Ensembl" id="ENSSFOT00015043627.1">
    <property type="protein sequence ID" value="ENSSFOP00015048059.1"/>
    <property type="gene ID" value="ENSSFOG00015015369.2"/>
</dbReference>
<keyword evidence="1" id="KW-0732">Signal</keyword>
<feature type="domain" description="NIDO" evidence="2">
    <location>
        <begin position="766"/>
        <end position="889"/>
    </location>
</feature>
<dbReference type="GeneTree" id="ENSGT00940000164679"/>
<feature type="domain" description="NIDO" evidence="2">
    <location>
        <begin position="328"/>
        <end position="462"/>
    </location>
</feature>
<organism evidence="3 4">
    <name type="scientific">Scleropages formosus</name>
    <name type="common">Asian bonytongue</name>
    <name type="synonym">Osteoglossum formosum</name>
    <dbReference type="NCBI Taxonomy" id="113540"/>
    <lineage>
        <taxon>Eukaryota</taxon>
        <taxon>Metazoa</taxon>
        <taxon>Chordata</taxon>
        <taxon>Craniata</taxon>
        <taxon>Vertebrata</taxon>
        <taxon>Euteleostomi</taxon>
        <taxon>Actinopterygii</taxon>
        <taxon>Neopterygii</taxon>
        <taxon>Teleostei</taxon>
        <taxon>Osteoglossocephala</taxon>
        <taxon>Osteoglossomorpha</taxon>
        <taxon>Osteoglossiformes</taxon>
        <taxon>Osteoglossidae</taxon>
        <taxon>Scleropages</taxon>
    </lineage>
</organism>
<name>A0A8C9THL0_SCLFO</name>
<reference evidence="3" key="2">
    <citation type="submission" date="2025-05" db="UniProtKB">
        <authorList>
            <consortium name="Ensembl"/>
        </authorList>
    </citation>
    <scope>IDENTIFICATION</scope>
</reference>
<evidence type="ECO:0000259" key="2">
    <source>
        <dbReference type="PROSITE" id="PS51220"/>
    </source>
</evidence>
<sequence length="889" mass="101048">MGFLLASLCVVHLLLLADRTNAETAASGNTTQSEPFYPFGLNNGDTKYDYNNYYFYYGQYFQIQTETGFPFFGGKYHLINIYMQGFLTLGKTSSYSSPIRFPSYSRNDFIAPFWTTWNNGVNAALSYRQVTSGSVLQEVTSDINQYNPQLNFSAAWAFIATWNWTKYYSTAPLEATFQVVLVTDGTLSFVMMNYGNLSATSDVQVGYDTFNSTNYFSMPGSFQSNITNLSFTSNVNVRGRWVFRTDYCYNNCLFQDDFYPYGPNNGDSLIPPVNDGNSSVILLTETLQFFGTEYNKLYVNNNGFLTFDQPVSSSYPSMFRSGYDIIAPLWSNWNNAKSGVISYRQVTSGGDLQQATSDINQYFPQLNFTATWVFIATWDNVAFYNMDTETSFQVVLISDGNQSFVLMNYGRISSVISSVQAGFVTADSMIYFNMLEYSSYTDLTFSSNVNEKGRWVFQTNINYVKGPFLPFGTNNGDTQQYLPSYYYSYYYYYYYYTYYSVTGTLGFPFFGGKYYQLNIYPYGLLTFPGSVYTTPVQFPIYSRNNYIAPFWMLTDYTQSGVLSYRQVTSGSVLEQATSDILQYFPELNFTATWVFIATWNWMEYYPTMGNNTVFQVVLVSDGHLSFIMMNYGNLAPKTQSVQVGYDTFNSTNYFSMPESFQSNITTLSFTSNVNVTGRWVFRTDSCPNNCLLQENFYPFGPNNGDTVNPAADDESSSVILLNETFQFFGSVHNQLYVNNYGFLTFDQPVSSSYSSMFGSGYDTIAPLWSYWNTTKSGVISYRQVTSGSDLQQATSDINQYFPQLNFTATWVFIATWDSVAYGNMDTETSFQVVLISNGNFSFVLLNYGRISSVISNMQAGFVTADSMIYFSILDQISYTDLTFSSNIND</sequence>
<feature type="chain" id="PRO_5044682613" description="NIDO domain-containing protein" evidence="1">
    <location>
        <begin position="23"/>
        <end position="889"/>
    </location>
</feature>
<dbReference type="PROSITE" id="PS51220">
    <property type="entry name" value="NIDO"/>
    <property type="match status" value="4"/>
</dbReference>
<dbReference type="Proteomes" id="UP000694397">
    <property type="component" value="Chromosome 3"/>
</dbReference>
<evidence type="ECO:0000313" key="3">
    <source>
        <dbReference type="Ensembl" id="ENSSFOP00015048059.1"/>
    </source>
</evidence>
<dbReference type="SMART" id="SM00539">
    <property type="entry name" value="NIDO"/>
    <property type="match status" value="4"/>
</dbReference>
<feature type="domain" description="NIDO" evidence="2">
    <location>
        <begin position="112"/>
        <end position="248"/>
    </location>
</feature>
<dbReference type="AlphaFoldDB" id="A0A8C9THL0"/>
<dbReference type="InterPro" id="IPR052749">
    <property type="entry name" value="Alpha-tectorin"/>
</dbReference>
<dbReference type="PANTHER" id="PTHR46160:SF9">
    <property type="entry name" value="PROTEIN PRY2-RELATED"/>
    <property type="match status" value="1"/>
</dbReference>
<dbReference type="InterPro" id="IPR003886">
    <property type="entry name" value="NIDO_dom"/>
</dbReference>
<accession>A0A8C9THL0</accession>
<evidence type="ECO:0000256" key="1">
    <source>
        <dbReference type="SAM" id="SignalP"/>
    </source>
</evidence>
<protein>
    <recommendedName>
        <fullName evidence="2">NIDO domain-containing protein</fullName>
    </recommendedName>
</protein>